<feature type="transmembrane region" description="Helical" evidence="1">
    <location>
        <begin position="42"/>
        <end position="68"/>
    </location>
</feature>
<evidence type="ECO:0000313" key="3">
    <source>
        <dbReference type="Proteomes" id="UP001157914"/>
    </source>
</evidence>
<dbReference type="RefSeq" id="WP_208996993.1">
    <property type="nucleotide sequence ID" value="NZ_BAAAEA010000003.1"/>
</dbReference>
<dbReference type="Pfam" id="PF20556">
    <property type="entry name" value="DUF6768"/>
    <property type="match status" value="1"/>
</dbReference>
<dbReference type="EMBL" id="FXTT01000002">
    <property type="protein sequence ID" value="SMP17229.1"/>
    <property type="molecule type" value="Genomic_DNA"/>
</dbReference>
<evidence type="ECO:0008006" key="4">
    <source>
        <dbReference type="Google" id="ProtNLM"/>
    </source>
</evidence>
<protein>
    <recommendedName>
        <fullName evidence="4">Holin-X, holin superfamily III</fullName>
    </recommendedName>
</protein>
<keyword evidence="1" id="KW-0472">Membrane</keyword>
<accession>A0ABY1NT57</accession>
<evidence type="ECO:0000313" key="2">
    <source>
        <dbReference type="EMBL" id="SMP17229.1"/>
    </source>
</evidence>
<name>A0ABY1NT57_9HYPH</name>
<feature type="transmembrane region" description="Helical" evidence="1">
    <location>
        <begin position="74"/>
        <end position="93"/>
    </location>
</feature>
<dbReference type="Proteomes" id="UP001157914">
    <property type="component" value="Unassembled WGS sequence"/>
</dbReference>
<comment type="caution">
    <text evidence="2">The sequence shown here is derived from an EMBL/GenBank/DDBJ whole genome shotgun (WGS) entry which is preliminary data.</text>
</comment>
<organism evidence="2 3">
    <name type="scientific">Roseibium denhamense</name>
    <dbReference type="NCBI Taxonomy" id="76305"/>
    <lineage>
        <taxon>Bacteria</taxon>
        <taxon>Pseudomonadati</taxon>
        <taxon>Pseudomonadota</taxon>
        <taxon>Alphaproteobacteria</taxon>
        <taxon>Hyphomicrobiales</taxon>
        <taxon>Stappiaceae</taxon>
        <taxon>Roseibium</taxon>
    </lineage>
</organism>
<keyword evidence="3" id="KW-1185">Reference proteome</keyword>
<dbReference type="InterPro" id="IPR046659">
    <property type="entry name" value="DUF6768"/>
</dbReference>
<evidence type="ECO:0000256" key="1">
    <source>
        <dbReference type="SAM" id="Phobius"/>
    </source>
</evidence>
<keyword evidence="1" id="KW-0812">Transmembrane</keyword>
<gene>
    <name evidence="2" type="ORF">SAMN06265374_1793</name>
</gene>
<sequence>MDKLDKLIEEAMKDDDRALLKNTEELGYFALGLQQFRGKLGWVTWLIMAVQIVLFLAGIWCMTKFFAATDALPAVKWGITSSTLLLMAMNLKLSLWPQMQADRILRELKRVELMLLSRKQ</sequence>
<proteinExistence type="predicted"/>
<keyword evidence="1" id="KW-1133">Transmembrane helix</keyword>
<reference evidence="2 3" key="1">
    <citation type="submission" date="2017-05" db="EMBL/GenBank/DDBJ databases">
        <authorList>
            <person name="Varghese N."/>
            <person name="Submissions S."/>
        </authorList>
    </citation>
    <scope>NUCLEOTIDE SEQUENCE [LARGE SCALE GENOMIC DNA]</scope>
    <source>
        <strain evidence="2 3">DSM 15949</strain>
    </source>
</reference>